<evidence type="ECO:0000256" key="1">
    <source>
        <dbReference type="SAM" id="Phobius"/>
    </source>
</evidence>
<evidence type="ECO:0000313" key="3">
    <source>
        <dbReference type="Proteomes" id="UP000627838"/>
    </source>
</evidence>
<evidence type="ECO:0000313" key="2">
    <source>
        <dbReference type="EMBL" id="MBE1533063.1"/>
    </source>
</evidence>
<proteinExistence type="predicted"/>
<organism evidence="2 3">
    <name type="scientific">Actinomadura algeriensis</name>
    <dbReference type="NCBI Taxonomy" id="1679523"/>
    <lineage>
        <taxon>Bacteria</taxon>
        <taxon>Bacillati</taxon>
        <taxon>Actinomycetota</taxon>
        <taxon>Actinomycetes</taxon>
        <taxon>Streptosporangiales</taxon>
        <taxon>Thermomonosporaceae</taxon>
        <taxon>Actinomadura</taxon>
    </lineage>
</organism>
<feature type="transmembrane region" description="Helical" evidence="1">
    <location>
        <begin position="44"/>
        <end position="64"/>
    </location>
</feature>
<dbReference type="EMBL" id="JADBDZ010000001">
    <property type="protein sequence ID" value="MBE1533063.1"/>
    <property type="molecule type" value="Genomic_DNA"/>
</dbReference>
<keyword evidence="1" id="KW-0472">Membrane</keyword>
<keyword evidence="3" id="KW-1185">Reference proteome</keyword>
<protein>
    <submittedName>
        <fullName evidence="2">Uncharacterized protein</fullName>
    </submittedName>
</protein>
<sequence length="228" mass="25040">MPEVDAAAPYTVRMWPVLQLLLLLLMLVLPAVFGIGMADESANPWPFLVMLLGEAAVFAVLAGVQLRRMWRSRWIALRLDARGVHMAGRPWSTVPQFVPWQDVAEIVVFGTLTQPRVGIRVKDGVPGAFAPMYRRLEDGLRHASLDPALGDRVRDLVDRVRASAEGPAVTVYTEGGSHNGWRPDWKSIERAAAAWAPSVEVTVSGNVGDPAGWLSRRDQMEKLAAELG</sequence>
<keyword evidence="1" id="KW-0812">Transmembrane</keyword>
<reference evidence="2 3" key="1">
    <citation type="submission" date="2020-10" db="EMBL/GenBank/DDBJ databases">
        <title>Sequencing the genomes of 1000 actinobacteria strains.</title>
        <authorList>
            <person name="Klenk H.-P."/>
        </authorList>
    </citation>
    <scope>NUCLEOTIDE SEQUENCE [LARGE SCALE GENOMIC DNA]</scope>
    <source>
        <strain evidence="2 3">DSM 46744</strain>
    </source>
</reference>
<accession>A0ABR9JR66</accession>
<name>A0ABR9JR66_9ACTN</name>
<dbReference type="Proteomes" id="UP000627838">
    <property type="component" value="Unassembled WGS sequence"/>
</dbReference>
<gene>
    <name evidence="2" type="ORF">H4W34_002896</name>
</gene>
<keyword evidence="1" id="KW-1133">Transmembrane helix</keyword>
<dbReference type="RefSeq" id="WP_192759672.1">
    <property type="nucleotide sequence ID" value="NZ_JADBDZ010000001.1"/>
</dbReference>
<comment type="caution">
    <text evidence="2">The sequence shown here is derived from an EMBL/GenBank/DDBJ whole genome shotgun (WGS) entry which is preliminary data.</text>
</comment>